<keyword evidence="3" id="KW-1185">Reference proteome</keyword>
<accession>A0ABR7NWY1</accession>
<evidence type="ECO:0000313" key="2">
    <source>
        <dbReference type="EMBL" id="MBC8599832.1"/>
    </source>
</evidence>
<evidence type="ECO:0000313" key="3">
    <source>
        <dbReference type="Proteomes" id="UP000647491"/>
    </source>
</evidence>
<reference evidence="2 3" key="1">
    <citation type="submission" date="2020-08" db="EMBL/GenBank/DDBJ databases">
        <title>Genome public.</title>
        <authorList>
            <person name="Liu C."/>
            <person name="Sun Q."/>
        </authorList>
    </citation>
    <scope>NUCLEOTIDE SEQUENCE [LARGE SCALE GENOMIC DNA]</scope>
    <source>
        <strain evidence="2 3">BX10</strain>
    </source>
</reference>
<evidence type="ECO:0000259" key="1">
    <source>
        <dbReference type="Pfam" id="PF13421"/>
    </source>
</evidence>
<gene>
    <name evidence="2" type="ORF">H8708_11445</name>
</gene>
<proteinExistence type="predicted"/>
<dbReference type="InterPro" id="IPR033880">
    <property type="entry name" value="SPFH_YdjI"/>
</dbReference>
<sequence length="416" mass="44889">MGIIKAAADAVRGAFADQWLEVIEPGNMGDQTVFSAGVPTRRGQNTKGTPGVVSNGSRIRVYPNQFMMLVDGGRVVDYTAEEGYYTVNNSMAPSLFNGQFGEALKESFDRIRFGGQTYGEQRVYYINLQEIKGLKFGTRTPVNYFDSFYNAELFLRAHGTYSVKITDPLKFYGEVIPKNTDHVEMDEINEQYLNEYMEAFQTAINQMSADGIRISFVASKGRELGRYMANVLDEEWNQLRGMEIQAVGIGSISYDEESQKLINLRNRGAMLSDPSIREGYVQGQIAEGLNAAGSNPNGSLAGFMGMGIGMQSGGSFMGAASAANTRQMEMMNQGRNGMYGQNAGNFQGGMPGAGPNAGGGQNGPAGQTWTCACGSVNTGKFCPECGSPRPAPAAWTCACGAVNTGKFCSECGRPRQ</sequence>
<comment type="caution">
    <text evidence="2">The sequence shown here is derived from an EMBL/GenBank/DDBJ whole genome shotgun (WGS) entry which is preliminary data.</text>
</comment>
<dbReference type="Pfam" id="PF13421">
    <property type="entry name" value="Band_7_1"/>
    <property type="match status" value="1"/>
</dbReference>
<feature type="domain" description="SPFH" evidence="1">
    <location>
        <begin position="54"/>
        <end position="264"/>
    </location>
</feature>
<dbReference type="EMBL" id="JACRTJ010000025">
    <property type="protein sequence ID" value="MBC8599832.1"/>
    <property type="molecule type" value="Genomic_DNA"/>
</dbReference>
<dbReference type="PANTHER" id="PTHR37826">
    <property type="entry name" value="FLOTILLIN BAND_7_5 DOMAIN PROTEIN"/>
    <property type="match status" value="1"/>
</dbReference>
<dbReference type="PANTHER" id="PTHR37826:SF2">
    <property type="entry name" value="ZINC-RIBBON DOMAIN-CONTAINING PROTEIN"/>
    <property type="match status" value="1"/>
</dbReference>
<dbReference type="Proteomes" id="UP000647491">
    <property type="component" value="Unassembled WGS sequence"/>
</dbReference>
<organism evidence="2 3">
    <name type="scientific">Enterocloster hominis</name>
    <name type="common">ex Liu et al. 2021</name>
    <dbReference type="NCBI Taxonomy" id="2763663"/>
    <lineage>
        <taxon>Bacteria</taxon>
        <taxon>Bacillati</taxon>
        <taxon>Bacillota</taxon>
        <taxon>Clostridia</taxon>
        <taxon>Lachnospirales</taxon>
        <taxon>Lachnospiraceae</taxon>
        <taxon>Enterocloster</taxon>
    </lineage>
</organism>
<dbReference type="CDD" id="cd03408">
    <property type="entry name" value="SPFH_like_u1"/>
    <property type="match status" value="1"/>
</dbReference>
<name>A0ABR7NWY1_9FIRM</name>
<dbReference type="RefSeq" id="WP_158358778.1">
    <property type="nucleotide sequence ID" value="NZ_JACRTJ010000025.1"/>
</dbReference>
<protein>
    <submittedName>
        <fullName evidence="2">SPFH domain-containing protein</fullName>
    </submittedName>
</protein>